<dbReference type="GO" id="GO:0031297">
    <property type="term" value="P:replication fork processing"/>
    <property type="evidence" value="ECO:0007669"/>
    <property type="project" value="TreeGrafter"/>
</dbReference>
<dbReference type="GO" id="GO:0035861">
    <property type="term" value="C:site of double-strand break"/>
    <property type="evidence" value="ECO:0007669"/>
    <property type="project" value="TreeGrafter"/>
</dbReference>
<proteinExistence type="predicted"/>
<accession>A0A1I7XCJ3</accession>
<dbReference type="AlphaFoldDB" id="A0A1I7XCJ3"/>
<dbReference type="Proteomes" id="UP000095283">
    <property type="component" value="Unplaced"/>
</dbReference>
<organism evidence="1 2">
    <name type="scientific">Heterorhabditis bacteriophora</name>
    <name type="common">Entomopathogenic nematode worm</name>
    <dbReference type="NCBI Taxonomy" id="37862"/>
    <lineage>
        <taxon>Eukaryota</taxon>
        <taxon>Metazoa</taxon>
        <taxon>Ecdysozoa</taxon>
        <taxon>Nematoda</taxon>
        <taxon>Chromadorea</taxon>
        <taxon>Rhabditida</taxon>
        <taxon>Rhabditina</taxon>
        <taxon>Rhabditomorpha</taxon>
        <taxon>Strongyloidea</taxon>
        <taxon>Heterorhabditidae</taxon>
        <taxon>Heterorhabditis</taxon>
    </lineage>
</organism>
<dbReference type="GO" id="GO:0000729">
    <property type="term" value="P:DNA double-strand break processing"/>
    <property type="evidence" value="ECO:0007669"/>
    <property type="project" value="TreeGrafter"/>
</dbReference>
<keyword evidence="1" id="KW-1185">Reference proteome</keyword>
<dbReference type="PANTHER" id="PTHR46060">
    <property type="entry name" value="MARINER MOS1 TRANSPOSASE-LIKE PROTEIN"/>
    <property type="match status" value="1"/>
</dbReference>
<dbReference type="Gene3D" id="3.30.420.10">
    <property type="entry name" value="Ribonuclease H-like superfamily/Ribonuclease H"/>
    <property type="match status" value="1"/>
</dbReference>
<dbReference type="InterPro" id="IPR036388">
    <property type="entry name" value="WH-like_DNA-bd_sf"/>
</dbReference>
<protein>
    <submittedName>
        <fullName evidence="2">Histone-lysine N-methyltransferase SETMAR</fullName>
    </submittedName>
</protein>
<dbReference type="InterPro" id="IPR052709">
    <property type="entry name" value="Transposase-MT_Hybrid"/>
</dbReference>
<reference evidence="2" key="1">
    <citation type="submission" date="2016-11" db="UniProtKB">
        <authorList>
            <consortium name="WormBaseParasite"/>
        </authorList>
    </citation>
    <scope>IDENTIFICATION</scope>
</reference>
<dbReference type="GO" id="GO:0046975">
    <property type="term" value="F:histone H3K36 methyltransferase activity"/>
    <property type="evidence" value="ECO:0007669"/>
    <property type="project" value="TreeGrafter"/>
</dbReference>
<sequence length="188" mass="21806">MERDFGPIWPFNIGVVSFFVAAIEICLEDEEGRGRPLAIDDNQLRTITEADSRKTTPGVTEKLNVHDSTVVRHLHQIGKSKKLDKWVPHELNGYQKNGRYEICSALLLCKKLNLFLDHIIPCDNRRRSAQWLDQDEALKHFPKPKLHQKKVMVTVWWSASGVIHYDFLCPSETITAEKYCYEIDKMLQ</sequence>
<dbReference type="GO" id="GO:0006303">
    <property type="term" value="P:double-strand break repair via nonhomologous end joining"/>
    <property type="evidence" value="ECO:0007669"/>
    <property type="project" value="TreeGrafter"/>
</dbReference>
<dbReference type="GO" id="GO:0044774">
    <property type="term" value="P:mitotic DNA integrity checkpoint signaling"/>
    <property type="evidence" value="ECO:0007669"/>
    <property type="project" value="TreeGrafter"/>
</dbReference>
<dbReference type="PANTHER" id="PTHR46060:SF2">
    <property type="entry name" value="HISTONE-LYSINE N-METHYLTRANSFERASE SETMAR"/>
    <property type="match status" value="1"/>
</dbReference>
<evidence type="ECO:0000313" key="2">
    <source>
        <dbReference type="WBParaSite" id="Hba_15358"/>
    </source>
</evidence>
<dbReference type="Gene3D" id="1.10.10.10">
    <property type="entry name" value="Winged helix-like DNA-binding domain superfamily/Winged helix DNA-binding domain"/>
    <property type="match status" value="1"/>
</dbReference>
<dbReference type="GO" id="GO:0042800">
    <property type="term" value="F:histone H3K4 methyltransferase activity"/>
    <property type="evidence" value="ECO:0007669"/>
    <property type="project" value="TreeGrafter"/>
</dbReference>
<dbReference type="InterPro" id="IPR036397">
    <property type="entry name" value="RNaseH_sf"/>
</dbReference>
<name>A0A1I7XCJ3_HETBA</name>
<dbReference type="WBParaSite" id="Hba_15358">
    <property type="protein sequence ID" value="Hba_15358"/>
    <property type="gene ID" value="Hba_15358"/>
</dbReference>
<evidence type="ECO:0000313" key="1">
    <source>
        <dbReference type="Proteomes" id="UP000095283"/>
    </source>
</evidence>
<dbReference type="GO" id="GO:0005634">
    <property type="term" value="C:nucleus"/>
    <property type="evidence" value="ECO:0007669"/>
    <property type="project" value="TreeGrafter"/>
</dbReference>
<dbReference type="GO" id="GO:0000014">
    <property type="term" value="F:single-stranded DNA endodeoxyribonuclease activity"/>
    <property type="evidence" value="ECO:0007669"/>
    <property type="project" value="TreeGrafter"/>
</dbReference>
<dbReference type="Pfam" id="PF01359">
    <property type="entry name" value="Transposase_1"/>
    <property type="match status" value="1"/>
</dbReference>
<dbReference type="GO" id="GO:0003690">
    <property type="term" value="F:double-stranded DNA binding"/>
    <property type="evidence" value="ECO:0007669"/>
    <property type="project" value="TreeGrafter"/>
</dbReference>
<dbReference type="GO" id="GO:0003697">
    <property type="term" value="F:single-stranded DNA binding"/>
    <property type="evidence" value="ECO:0007669"/>
    <property type="project" value="TreeGrafter"/>
</dbReference>
<dbReference type="InterPro" id="IPR001888">
    <property type="entry name" value="Transposase_1"/>
</dbReference>
<dbReference type="GO" id="GO:0015074">
    <property type="term" value="P:DNA integration"/>
    <property type="evidence" value="ECO:0007669"/>
    <property type="project" value="TreeGrafter"/>
</dbReference>
<dbReference type="GO" id="GO:0000793">
    <property type="term" value="C:condensed chromosome"/>
    <property type="evidence" value="ECO:0007669"/>
    <property type="project" value="TreeGrafter"/>
</dbReference>
<dbReference type="GO" id="GO:0044547">
    <property type="term" value="F:DNA topoisomerase binding"/>
    <property type="evidence" value="ECO:0007669"/>
    <property type="project" value="TreeGrafter"/>
</dbReference>